<gene>
    <name evidence="1" type="ORF">S01H4_28815</name>
</gene>
<accession>X1BWG1</accession>
<comment type="caution">
    <text evidence="1">The sequence shown here is derived from an EMBL/GenBank/DDBJ whole genome shotgun (WGS) entry which is preliminary data.</text>
</comment>
<protein>
    <submittedName>
        <fullName evidence="1">Uncharacterized protein</fullName>
    </submittedName>
</protein>
<reference evidence="1" key="1">
    <citation type="journal article" date="2014" name="Front. Microbiol.">
        <title>High frequency of phylogenetically diverse reductive dehalogenase-homologous genes in deep subseafloor sedimentary metagenomes.</title>
        <authorList>
            <person name="Kawai M."/>
            <person name="Futagami T."/>
            <person name="Toyoda A."/>
            <person name="Takaki Y."/>
            <person name="Nishi S."/>
            <person name="Hori S."/>
            <person name="Arai W."/>
            <person name="Tsubouchi T."/>
            <person name="Morono Y."/>
            <person name="Uchiyama I."/>
            <person name="Ito T."/>
            <person name="Fujiyama A."/>
            <person name="Inagaki F."/>
            <person name="Takami H."/>
        </authorList>
    </citation>
    <scope>NUCLEOTIDE SEQUENCE</scope>
    <source>
        <strain evidence="1">Expedition CK06-06</strain>
    </source>
</reference>
<feature type="non-terminal residue" evidence="1">
    <location>
        <position position="97"/>
    </location>
</feature>
<evidence type="ECO:0000313" key="1">
    <source>
        <dbReference type="EMBL" id="GAG88508.1"/>
    </source>
</evidence>
<name>X1BWG1_9ZZZZ</name>
<dbReference type="AlphaFoldDB" id="X1BWG1"/>
<dbReference type="EMBL" id="BART01014440">
    <property type="protein sequence ID" value="GAG88508.1"/>
    <property type="molecule type" value="Genomic_DNA"/>
</dbReference>
<organism evidence="1">
    <name type="scientific">marine sediment metagenome</name>
    <dbReference type="NCBI Taxonomy" id="412755"/>
    <lineage>
        <taxon>unclassified sequences</taxon>
        <taxon>metagenomes</taxon>
        <taxon>ecological metagenomes</taxon>
    </lineage>
</organism>
<sequence>MSELQTLKCYLNQLPATILQLLDVSPPLGTIPEPVQQVLDLYQGIERVSVNLIDNFGLFEISFMKPQFMISNSEVMLLLSTKNPYTLGVLHQLMYGG</sequence>
<proteinExistence type="predicted"/>